<dbReference type="RefSeq" id="WP_146400260.1">
    <property type="nucleotide sequence ID" value="NZ_SJPQ01000002.1"/>
</dbReference>
<dbReference type="OrthoDB" id="271886at2"/>
<keyword evidence="3" id="KW-1185">Reference proteome</keyword>
<feature type="coiled-coil region" evidence="1">
    <location>
        <begin position="66"/>
        <end position="107"/>
    </location>
</feature>
<accession>A0A5C5ZNT3</accession>
<comment type="caution">
    <text evidence="2">The sequence shown here is derived from an EMBL/GenBank/DDBJ whole genome shotgun (WGS) entry which is preliminary data.</text>
</comment>
<name>A0A5C5ZNT3_9BACT</name>
<feature type="coiled-coil region" evidence="1">
    <location>
        <begin position="159"/>
        <end position="186"/>
    </location>
</feature>
<organism evidence="2 3">
    <name type="scientific">Pseudobythopirellula maris</name>
    <dbReference type="NCBI Taxonomy" id="2527991"/>
    <lineage>
        <taxon>Bacteria</taxon>
        <taxon>Pseudomonadati</taxon>
        <taxon>Planctomycetota</taxon>
        <taxon>Planctomycetia</taxon>
        <taxon>Pirellulales</taxon>
        <taxon>Lacipirellulaceae</taxon>
        <taxon>Pseudobythopirellula</taxon>
    </lineage>
</organism>
<proteinExistence type="predicted"/>
<evidence type="ECO:0000313" key="2">
    <source>
        <dbReference type="EMBL" id="TWT88850.1"/>
    </source>
</evidence>
<dbReference type="EMBL" id="SJPQ01000002">
    <property type="protein sequence ID" value="TWT88850.1"/>
    <property type="molecule type" value="Genomic_DNA"/>
</dbReference>
<gene>
    <name evidence="2" type="ORF">Mal64_23380</name>
</gene>
<dbReference type="AlphaFoldDB" id="A0A5C5ZNT3"/>
<protein>
    <recommendedName>
        <fullName evidence="4">Chromosome partition protein Smc</fullName>
    </recommendedName>
</protein>
<evidence type="ECO:0000313" key="3">
    <source>
        <dbReference type="Proteomes" id="UP000315440"/>
    </source>
</evidence>
<reference evidence="2 3" key="1">
    <citation type="submission" date="2019-02" db="EMBL/GenBank/DDBJ databases">
        <title>Deep-cultivation of Planctomycetes and their phenomic and genomic characterization uncovers novel biology.</title>
        <authorList>
            <person name="Wiegand S."/>
            <person name="Jogler M."/>
            <person name="Boedeker C."/>
            <person name="Pinto D."/>
            <person name="Vollmers J."/>
            <person name="Rivas-Marin E."/>
            <person name="Kohn T."/>
            <person name="Peeters S.H."/>
            <person name="Heuer A."/>
            <person name="Rast P."/>
            <person name="Oberbeckmann S."/>
            <person name="Bunk B."/>
            <person name="Jeske O."/>
            <person name="Meyerdierks A."/>
            <person name="Storesund J.E."/>
            <person name="Kallscheuer N."/>
            <person name="Luecker S."/>
            <person name="Lage O.M."/>
            <person name="Pohl T."/>
            <person name="Merkel B.J."/>
            <person name="Hornburger P."/>
            <person name="Mueller R.-W."/>
            <person name="Bruemmer F."/>
            <person name="Labrenz M."/>
            <person name="Spormann A.M."/>
            <person name="Op Den Camp H."/>
            <person name="Overmann J."/>
            <person name="Amann R."/>
            <person name="Jetten M.S.M."/>
            <person name="Mascher T."/>
            <person name="Medema M.H."/>
            <person name="Devos D.P."/>
            <person name="Kaster A.-K."/>
            <person name="Ovreas L."/>
            <person name="Rohde M."/>
            <person name="Galperin M.Y."/>
            <person name="Jogler C."/>
        </authorList>
    </citation>
    <scope>NUCLEOTIDE SEQUENCE [LARGE SCALE GENOMIC DNA]</scope>
    <source>
        <strain evidence="2 3">Mal64</strain>
    </source>
</reference>
<evidence type="ECO:0008006" key="4">
    <source>
        <dbReference type="Google" id="ProtNLM"/>
    </source>
</evidence>
<evidence type="ECO:0000256" key="1">
    <source>
        <dbReference type="SAM" id="Coils"/>
    </source>
</evidence>
<keyword evidence="1" id="KW-0175">Coiled coil</keyword>
<dbReference type="Proteomes" id="UP000315440">
    <property type="component" value="Unassembled WGS sequence"/>
</dbReference>
<sequence length="277" mass="30800">MFRLFKRTVVTTLAVGLVAGLTFGTDTFSYLKTSYNRLTSSVSDSVPVEFQIDRARQMVHDLAPEVRRSMHVIAKEEIELDKLRNQIAKAETQAQESKEQIMRLQSDLGSGQDVFRYAGRSYSRNEVKHDLTQRFSRHKVADDTLAHLCSMRDARAANLEAAQKKLAAMMSAQKRLETDITNLETQRKLVEVAQASSDVLLDDSQLARAKDLIVDIRTRLDVAAKLANADSHYLGEIPLDEPTDEDVSDQVAAYFGGESAKAAKPQAELASVGIQLD</sequence>